<dbReference type="GO" id="GO:0005681">
    <property type="term" value="C:spliceosomal complex"/>
    <property type="evidence" value="ECO:0007669"/>
    <property type="project" value="UniProtKB-KW"/>
</dbReference>
<dbReference type="InterPro" id="IPR013170">
    <property type="entry name" value="mRNA_splic_Cwf21_dom"/>
</dbReference>
<comment type="similarity">
    <text evidence="2">Belongs to the CWC21 family.</text>
</comment>
<feature type="domain" description="CWF21" evidence="8">
    <location>
        <begin position="5"/>
        <end position="50"/>
    </location>
</feature>
<dbReference type="InterPro" id="IPR051372">
    <property type="entry name" value="CWC21"/>
</dbReference>
<name>A0A6A7BP22_9PEZI</name>
<feature type="compositionally biased region" description="Basic and acidic residues" evidence="7">
    <location>
        <begin position="88"/>
        <end position="104"/>
    </location>
</feature>
<dbReference type="Pfam" id="PF08312">
    <property type="entry name" value="cwf21"/>
    <property type="match status" value="1"/>
</dbReference>
<dbReference type="GO" id="GO:0008380">
    <property type="term" value="P:RNA splicing"/>
    <property type="evidence" value="ECO:0007669"/>
    <property type="project" value="UniProtKB-KW"/>
</dbReference>
<dbReference type="GO" id="GO:0006397">
    <property type="term" value="P:mRNA processing"/>
    <property type="evidence" value="ECO:0007669"/>
    <property type="project" value="UniProtKB-KW"/>
</dbReference>
<evidence type="ECO:0000256" key="2">
    <source>
        <dbReference type="ARBA" id="ARBA00005954"/>
    </source>
</evidence>
<gene>
    <name evidence="9" type="ORF">K470DRAFT_223893</name>
</gene>
<keyword evidence="5" id="KW-0508">mRNA splicing</keyword>
<evidence type="ECO:0000256" key="6">
    <source>
        <dbReference type="ARBA" id="ARBA00023242"/>
    </source>
</evidence>
<feature type="non-terminal residue" evidence="9">
    <location>
        <position position="1"/>
    </location>
</feature>
<dbReference type="EMBL" id="MU006062">
    <property type="protein sequence ID" value="KAF2857150.1"/>
    <property type="molecule type" value="Genomic_DNA"/>
</dbReference>
<dbReference type="PANTHER" id="PTHR36562">
    <property type="entry name" value="SERINE/ARGININE REPETITIVE MATRIX 2"/>
    <property type="match status" value="1"/>
</dbReference>
<reference evidence="9" key="1">
    <citation type="journal article" date="2020" name="Stud. Mycol.">
        <title>101 Dothideomycetes genomes: a test case for predicting lifestyles and emergence of pathogens.</title>
        <authorList>
            <person name="Haridas S."/>
            <person name="Albert R."/>
            <person name="Binder M."/>
            <person name="Bloem J."/>
            <person name="Labutti K."/>
            <person name="Salamov A."/>
            <person name="Andreopoulos B."/>
            <person name="Baker S."/>
            <person name="Barry K."/>
            <person name="Bills G."/>
            <person name="Bluhm B."/>
            <person name="Cannon C."/>
            <person name="Castanera R."/>
            <person name="Culley D."/>
            <person name="Daum C."/>
            <person name="Ezra D."/>
            <person name="Gonzalez J."/>
            <person name="Henrissat B."/>
            <person name="Kuo A."/>
            <person name="Liang C."/>
            <person name="Lipzen A."/>
            <person name="Lutzoni F."/>
            <person name="Magnuson J."/>
            <person name="Mondo S."/>
            <person name="Nolan M."/>
            <person name="Ohm R."/>
            <person name="Pangilinan J."/>
            <person name="Park H.-J."/>
            <person name="Ramirez L."/>
            <person name="Alfaro M."/>
            <person name="Sun H."/>
            <person name="Tritt A."/>
            <person name="Yoshinaga Y."/>
            <person name="Zwiers L.-H."/>
            <person name="Turgeon B."/>
            <person name="Goodwin S."/>
            <person name="Spatafora J."/>
            <person name="Crous P."/>
            <person name="Grigoriev I."/>
        </authorList>
    </citation>
    <scope>NUCLEOTIDE SEQUENCE</scope>
    <source>
        <strain evidence="9">CBS 480.64</strain>
    </source>
</reference>
<evidence type="ECO:0000256" key="3">
    <source>
        <dbReference type="ARBA" id="ARBA00022664"/>
    </source>
</evidence>
<feature type="region of interest" description="Disordered" evidence="7">
    <location>
        <begin position="52"/>
        <end position="104"/>
    </location>
</feature>
<feature type="compositionally biased region" description="Basic and acidic residues" evidence="7">
    <location>
        <begin position="55"/>
        <end position="80"/>
    </location>
</feature>
<proteinExistence type="inferred from homology"/>
<evidence type="ECO:0000313" key="9">
    <source>
        <dbReference type="EMBL" id="KAF2857150.1"/>
    </source>
</evidence>
<dbReference type="SMART" id="SM01115">
    <property type="entry name" value="cwf21"/>
    <property type="match status" value="1"/>
</dbReference>
<evidence type="ECO:0000256" key="1">
    <source>
        <dbReference type="ARBA" id="ARBA00004123"/>
    </source>
</evidence>
<keyword evidence="3" id="KW-0507">mRNA processing</keyword>
<evidence type="ECO:0000259" key="8">
    <source>
        <dbReference type="SMART" id="SM01115"/>
    </source>
</evidence>
<dbReference type="AlphaFoldDB" id="A0A6A7BP22"/>
<organism evidence="9 10">
    <name type="scientific">Piedraia hortae CBS 480.64</name>
    <dbReference type="NCBI Taxonomy" id="1314780"/>
    <lineage>
        <taxon>Eukaryota</taxon>
        <taxon>Fungi</taxon>
        <taxon>Dikarya</taxon>
        <taxon>Ascomycota</taxon>
        <taxon>Pezizomycotina</taxon>
        <taxon>Dothideomycetes</taxon>
        <taxon>Dothideomycetidae</taxon>
        <taxon>Capnodiales</taxon>
        <taxon>Piedraiaceae</taxon>
        <taxon>Piedraia</taxon>
    </lineage>
</organism>
<evidence type="ECO:0000256" key="7">
    <source>
        <dbReference type="SAM" id="MobiDB-lite"/>
    </source>
</evidence>
<dbReference type="OrthoDB" id="10267305at2759"/>
<keyword evidence="6" id="KW-0539">Nucleus</keyword>
<dbReference type="CDD" id="cd21372">
    <property type="entry name" value="cwf21_CWC21-like"/>
    <property type="match status" value="1"/>
</dbReference>
<dbReference type="PANTHER" id="PTHR36562:SF5">
    <property type="entry name" value="SERINE_ARGININE REPETITIVE MATRIX 2"/>
    <property type="match status" value="1"/>
</dbReference>
<evidence type="ECO:0000313" key="10">
    <source>
        <dbReference type="Proteomes" id="UP000799421"/>
    </source>
</evidence>
<keyword evidence="10" id="KW-1185">Reference proteome</keyword>
<accession>A0A6A7BP22</accession>
<dbReference type="Proteomes" id="UP000799421">
    <property type="component" value="Unassembled WGS sequence"/>
</dbReference>
<keyword evidence="4" id="KW-0747">Spliceosome</keyword>
<protein>
    <recommendedName>
        <fullName evidence="8">CWF21 domain-containing protein</fullName>
    </recommendedName>
</protein>
<sequence>DAEILKHERLRRIDVKVFELRAKLEDEGVSICSCYICCDHLRKKLQSNVSQTSTKETKGLKSHQGHEIARTKSEESERLPRAFGIPRDYGEGQHWRTQQRQDLR</sequence>
<comment type="subcellular location">
    <subcellularLocation>
        <location evidence="1">Nucleus</location>
    </subcellularLocation>
</comment>
<evidence type="ECO:0000256" key="5">
    <source>
        <dbReference type="ARBA" id="ARBA00023187"/>
    </source>
</evidence>
<evidence type="ECO:0000256" key="4">
    <source>
        <dbReference type="ARBA" id="ARBA00022728"/>
    </source>
</evidence>